<dbReference type="AlphaFoldDB" id="A0A371D2N6"/>
<gene>
    <name evidence="2" type="ORF">OH76DRAFT_817236</name>
</gene>
<evidence type="ECO:0000256" key="1">
    <source>
        <dbReference type="SAM" id="MobiDB-lite"/>
    </source>
</evidence>
<feature type="region of interest" description="Disordered" evidence="1">
    <location>
        <begin position="163"/>
        <end position="285"/>
    </location>
</feature>
<name>A0A371D2N6_9APHY</name>
<protein>
    <submittedName>
        <fullName evidence="2">Uncharacterized protein</fullName>
    </submittedName>
</protein>
<evidence type="ECO:0000313" key="3">
    <source>
        <dbReference type="Proteomes" id="UP000256964"/>
    </source>
</evidence>
<feature type="region of interest" description="Disordered" evidence="1">
    <location>
        <begin position="90"/>
        <end position="111"/>
    </location>
</feature>
<accession>A0A371D2N6</accession>
<dbReference type="Proteomes" id="UP000256964">
    <property type="component" value="Unassembled WGS sequence"/>
</dbReference>
<keyword evidence="3" id="KW-1185">Reference proteome</keyword>
<organism evidence="2 3">
    <name type="scientific">Lentinus brumalis</name>
    <dbReference type="NCBI Taxonomy" id="2498619"/>
    <lineage>
        <taxon>Eukaryota</taxon>
        <taxon>Fungi</taxon>
        <taxon>Dikarya</taxon>
        <taxon>Basidiomycota</taxon>
        <taxon>Agaricomycotina</taxon>
        <taxon>Agaricomycetes</taxon>
        <taxon>Polyporales</taxon>
        <taxon>Polyporaceae</taxon>
        <taxon>Lentinus</taxon>
    </lineage>
</organism>
<dbReference type="OrthoDB" id="3242303at2759"/>
<feature type="compositionally biased region" description="Basic and acidic residues" evidence="1">
    <location>
        <begin position="269"/>
        <end position="282"/>
    </location>
</feature>
<feature type="compositionally biased region" description="Polar residues" evidence="1">
    <location>
        <begin position="223"/>
        <end position="241"/>
    </location>
</feature>
<dbReference type="EMBL" id="KZ857424">
    <property type="protein sequence ID" value="RDX46775.1"/>
    <property type="molecule type" value="Genomic_DNA"/>
</dbReference>
<evidence type="ECO:0000313" key="2">
    <source>
        <dbReference type="EMBL" id="RDX46775.1"/>
    </source>
</evidence>
<feature type="compositionally biased region" description="Polar residues" evidence="1">
    <location>
        <begin position="170"/>
        <end position="189"/>
    </location>
</feature>
<proteinExistence type="predicted"/>
<sequence>MPTKYTHMADLSLRHIPDLSDASGIADFSDSSFQIPAAAHHADDLLADSTVDFFNTAGSAFNTPAPHARASVQPPLTLAELTPRSKPMRAVAVRSSLRPRPGVPTPSRAAMESELSAAISEDLSPFRKGDPSFEIPAPQTHDDLLMADYGTSLLEAEETSIDAEALPSCAPSTASSRPVQGAEPSSSATPVAPLIPSAVATTSAAGGDMKSSVRSPQADVKCGSTNSVRPGTASLTPSVSESIPEKAGKTNSNTTSKKGKAKALPRTSLLERQKKRSGDEATKRKRVHTLCYEKGSCHLPVVIFR</sequence>
<dbReference type="STRING" id="139420.A0A371D2N6"/>
<reference evidence="2 3" key="1">
    <citation type="journal article" date="2018" name="Biotechnol. Biofuels">
        <title>Integrative visual omics of the white-rot fungus Polyporus brumalis exposes the biotechnological potential of its oxidative enzymes for delignifying raw plant biomass.</title>
        <authorList>
            <person name="Miyauchi S."/>
            <person name="Rancon A."/>
            <person name="Drula E."/>
            <person name="Hage H."/>
            <person name="Chaduli D."/>
            <person name="Favel A."/>
            <person name="Grisel S."/>
            <person name="Henrissat B."/>
            <person name="Herpoel-Gimbert I."/>
            <person name="Ruiz-Duenas F.J."/>
            <person name="Chevret D."/>
            <person name="Hainaut M."/>
            <person name="Lin J."/>
            <person name="Wang M."/>
            <person name="Pangilinan J."/>
            <person name="Lipzen A."/>
            <person name="Lesage-Meessen L."/>
            <person name="Navarro D."/>
            <person name="Riley R."/>
            <person name="Grigoriev I.V."/>
            <person name="Zhou S."/>
            <person name="Raouche S."/>
            <person name="Rosso M.N."/>
        </authorList>
    </citation>
    <scope>NUCLEOTIDE SEQUENCE [LARGE SCALE GENOMIC DNA]</scope>
    <source>
        <strain evidence="2 3">BRFM 1820</strain>
    </source>
</reference>